<dbReference type="InterPro" id="IPR012816">
    <property type="entry name" value="NADAR"/>
</dbReference>
<reference evidence="4" key="1">
    <citation type="submission" date="2025-08" db="UniProtKB">
        <authorList>
            <consortium name="RefSeq"/>
        </authorList>
    </citation>
    <scope>IDENTIFICATION</scope>
    <source>
        <tissue evidence="4">Whole sample</tissue>
    </source>
</reference>
<accession>A0A8B8CES2</accession>
<keyword evidence="3" id="KW-1185">Reference proteome</keyword>
<evidence type="ECO:0000259" key="2">
    <source>
        <dbReference type="Pfam" id="PF08719"/>
    </source>
</evidence>
<protein>
    <submittedName>
        <fullName evidence="4">Peptidyl-prolyl cis-trans isomerase G-like isoform X1</fullName>
    </submittedName>
</protein>
<dbReference type="Proteomes" id="UP000694844">
    <property type="component" value="Chromosome 2"/>
</dbReference>
<organism evidence="3 4">
    <name type="scientific">Crassostrea virginica</name>
    <name type="common">Eastern oyster</name>
    <dbReference type="NCBI Taxonomy" id="6565"/>
    <lineage>
        <taxon>Eukaryota</taxon>
        <taxon>Metazoa</taxon>
        <taxon>Spiralia</taxon>
        <taxon>Lophotrochozoa</taxon>
        <taxon>Mollusca</taxon>
        <taxon>Bivalvia</taxon>
        <taxon>Autobranchia</taxon>
        <taxon>Pteriomorphia</taxon>
        <taxon>Ostreida</taxon>
        <taxon>Ostreoidea</taxon>
        <taxon>Ostreidae</taxon>
        <taxon>Crassostrea</taxon>
    </lineage>
</organism>
<evidence type="ECO:0000313" key="3">
    <source>
        <dbReference type="Proteomes" id="UP000694844"/>
    </source>
</evidence>
<feature type="domain" description="NADAR" evidence="2">
    <location>
        <begin position="335"/>
        <end position="480"/>
    </location>
</feature>
<evidence type="ECO:0000256" key="1">
    <source>
        <dbReference type="SAM" id="MobiDB-lite"/>
    </source>
</evidence>
<feature type="compositionally biased region" description="Basic residues" evidence="1">
    <location>
        <begin position="180"/>
        <end position="213"/>
    </location>
</feature>
<feature type="compositionally biased region" description="Basic and acidic residues" evidence="1">
    <location>
        <begin position="161"/>
        <end position="179"/>
    </location>
</feature>
<name>A0A8B8CES2_CRAVI</name>
<dbReference type="Gene3D" id="1.10.357.40">
    <property type="entry name" value="YbiA-like"/>
    <property type="match status" value="1"/>
</dbReference>
<sequence length="493" mass="57267">MFKATKGVLARGLRKTQMKKSTKKKFDLMKYFKAHMATDSHMQNAPKKPSPNKNDSSQQESSWNKKDLLQNVDNSSKSYFHGVERSRESSSSVEHLHETPPKRSEKRSREESRGKSSERSRNEKRCKQGRHSHSKSREREKSRTPHSPESVQYSNESPPKMSKEKSREDSRGKSREMSPKRNRKKHSHSKSPKKERSRSRHSPRSGEKRRRSRSSSGSSRGSTHEIRNQKVPAKSPRESISPTLFDTSSNSSTDEDEDFKSEKTYKEDGINQKVLAKSRKKSISPIIFENKSFNSSKGEHEDFKSRKLYKEDSLKLIKQDKRMDKKEHFCFFFGKDSPFSNFHSAAFEVQGIRYRCSEQFMMHQKAVLFEDNNHADLIMRATDPREMKKLGRKVENFNPNVWGMKSERIVRVGIKAKFEQNERLKKALIATFPRILVEAAPRDRLWGIGMGSSNIKAYSRLTWRGQNKLGYLLTYIRNEIMEKEGLFSELSGV</sequence>
<dbReference type="InterPro" id="IPR037238">
    <property type="entry name" value="YbiA-like_sf"/>
</dbReference>
<feature type="region of interest" description="Disordered" evidence="1">
    <location>
        <begin position="37"/>
        <end position="265"/>
    </location>
</feature>
<feature type="compositionally biased region" description="Polar residues" evidence="1">
    <location>
        <begin position="51"/>
        <end position="62"/>
    </location>
</feature>
<evidence type="ECO:0000313" key="4">
    <source>
        <dbReference type="RefSeq" id="XP_022314278.1"/>
    </source>
</evidence>
<dbReference type="KEGG" id="cvn:111118880"/>
<feature type="compositionally biased region" description="Polar residues" evidence="1">
    <location>
        <begin position="145"/>
        <end position="157"/>
    </location>
</feature>
<dbReference type="SUPFAM" id="SSF143990">
    <property type="entry name" value="YbiA-like"/>
    <property type="match status" value="1"/>
</dbReference>
<dbReference type="Pfam" id="PF08719">
    <property type="entry name" value="NADAR"/>
    <property type="match status" value="1"/>
</dbReference>
<dbReference type="AlphaFoldDB" id="A0A8B8CES2"/>
<dbReference type="CDD" id="cd15457">
    <property type="entry name" value="NADAR"/>
    <property type="match status" value="1"/>
</dbReference>
<feature type="compositionally biased region" description="Basic and acidic residues" evidence="1">
    <location>
        <begin position="82"/>
        <end position="126"/>
    </location>
</feature>
<proteinExistence type="predicted"/>
<dbReference type="OrthoDB" id="206452at2759"/>
<dbReference type="RefSeq" id="XP_022314278.1">
    <property type="nucleotide sequence ID" value="XM_022458570.1"/>
</dbReference>
<dbReference type="GeneID" id="111118880"/>
<gene>
    <name evidence="4" type="primary">LOC111118880</name>
</gene>
<dbReference type="NCBIfam" id="TIGR02464">
    <property type="entry name" value="ribofla_fusion"/>
    <property type="match status" value="1"/>
</dbReference>